<protein>
    <submittedName>
        <fullName evidence="2">Uncharacterized protein</fullName>
    </submittedName>
</protein>
<dbReference type="OrthoDB" id="10360589at2759"/>
<keyword evidence="3" id="KW-1185">Reference proteome</keyword>
<evidence type="ECO:0000256" key="1">
    <source>
        <dbReference type="SAM" id="MobiDB-lite"/>
    </source>
</evidence>
<sequence length="62" mass="6967">MAMSRNDQVKGKTKDHEEGIDTDHSVLTILGGLVTRDNSWAEKAYVREARDVTRGHQINVSE</sequence>
<gene>
    <name evidence="2" type="ORF">PanWU01x14_201290</name>
</gene>
<evidence type="ECO:0000313" key="3">
    <source>
        <dbReference type="Proteomes" id="UP000237105"/>
    </source>
</evidence>
<name>A0A2P5BXR9_PARAD</name>
<accession>A0A2P5BXR9</accession>
<feature type="region of interest" description="Disordered" evidence="1">
    <location>
        <begin position="1"/>
        <end position="20"/>
    </location>
</feature>
<dbReference type="AlphaFoldDB" id="A0A2P5BXR9"/>
<proteinExistence type="predicted"/>
<reference evidence="3" key="1">
    <citation type="submission" date="2016-06" db="EMBL/GenBank/DDBJ databases">
        <title>Parallel loss of symbiosis genes in relatives of nitrogen-fixing non-legume Parasponia.</title>
        <authorList>
            <person name="Van Velzen R."/>
            <person name="Holmer R."/>
            <person name="Bu F."/>
            <person name="Rutten L."/>
            <person name="Van Zeijl A."/>
            <person name="Liu W."/>
            <person name="Santuari L."/>
            <person name="Cao Q."/>
            <person name="Sharma T."/>
            <person name="Shen D."/>
            <person name="Roswanjaya Y."/>
            <person name="Wardhani T."/>
            <person name="Kalhor M.S."/>
            <person name="Jansen J."/>
            <person name="Van den Hoogen J."/>
            <person name="Gungor B."/>
            <person name="Hartog M."/>
            <person name="Hontelez J."/>
            <person name="Verver J."/>
            <person name="Yang W.-C."/>
            <person name="Schijlen E."/>
            <person name="Repin R."/>
            <person name="Schilthuizen M."/>
            <person name="Schranz E."/>
            <person name="Heidstra R."/>
            <person name="Miyata K."/>
            <person name="Fedorova E."/>
            <person name="Kohlen W."/>
            <person name="Bisseling T."/>
            <person name="Smit S."/>
            <person name="Geurts R."/>
        </authorList>
    </citation>
    <scope>NUCLEOTIDE SEQUENCE [LARGE SCALE GENOMIC DNA]</scope>
    <source>
        <strain evidence="3">cv. WU1-14</strain>
    </source>
</reference>
<dbReference type="Proteomes" id="UP000237105">
    <property type="component" value="Unassembled WGS sequence"/>
</dbReference>
<dbReference type="EMBL" id="JXTB01000205">
    <property type="protein sequence ID" value="PON53571.1"/>
    <property type="molecule type" value="Genomic_DNA"/>
</dbReference>
<feature type="compositionally biased region" description="Basic and acidic residues" evidence="1">
    <location>
        <begin position="7"/>
        <end position="20"/>
    </location>
</feature>
<organism evidence="2 3">
    <name type="scientific">Parasponia andersonii</name>
    <name type="common">Sponia andersonii</name>
    <dbReference type="NCBI Taxonomy" id="3476"/>
    <lineage>
        <taxon>Eukaryota</taxon>
        <taxon>Viridiplantae</taxon>
        <taxon>Streptophyta</taxon>
        <taxon>Embryophyta</taxon>
        <taxon>Tracheophyta</taxon>
        <taxon>Spermatophyta</taxon>
        <taxon>Magnoliopsida</taxon>
        <taxon>eudicotyledons</taxon>
        <taxon>Gunneridae</taxon>
        <taxon>Pentapetalae</taxon>
        <taxon>rosids</taxon>
        <taxon>fabids</taxon>
        <taxon>Rosales</taxon>
        <taxon>Cannabaceae</taxon>
        <taxon>Parasponia</taxon>
    </lineage>
</organism>
<evidence type="ECO:0000313" key="2">
    <source>
        <dbReference type="EMBL" id="PON53571.1"/>
    </source>
</evidence>
<comment type="caution">
    <text evidence="2">The sequence shown here is derived from an EMBL/GenBank/DDBJ whole genome shotgun (WGS) entry which is preliminary data.</text>
</comment>